<dbReference type="Proteomes" id="UP000676336">
    <property type="component" value="Unassembled WGS sequence"/>
</dbReference>
<proteinExistence type="predicted"/>
<name>A0A8S2ZTQ4_9BILA</name>
<reference evidence="2" key="1">
    <citation type="submission" date="2021-02" db="EMBL/GenBank/DDBJ databases">
        <authorList>
            <person name="Nowell W R."/>
        </authorList>
    </citation>
    <scope>NUCLEOTIDE SEQUENCE</scope>
</reference>
<accession>A0A8S2ZTQ4</accession>
<dbReference type="EMBL" id="CAJOBI010119119">
    <property type="protein sequence ID" value="CAF4669415.1"/>
    <property type="molecule type" value="Genomic_DNA"/>
</dbReference>
<organism evidence="2 4">
    <name type="scientific">Rotaria magnacalcarata</name>
    <dbReference type="NCBI Taxonomy" id="392030"/>
    <lineage>
        <taxon>Eukaryota</taxon>
        <taxon>Metazoa</taxon>
        <taxon>Spiralia</taxon>
        <taxon>Gnathifera</taxon>
        <taxon>Rotifera</taxon>
        <taxon>Eurotatoria</taxon>
        <taxon>Bdelloidea</taxon>
        <taxon>Philodinida</taxon>
        <taxon>Philodinidae</taxon>
        <taxon>Rotaria</taxon>
    </lineage>
</organism>
<feature type="compositionally biased region" description="Basic and acidic residues" evidence="1">
    <location>
        <begin position="40"/>
        <end position="53"/>
    </location>
</feature>
<evidence type="ECO:0000313" key="2">
    <source>
        <dbReference type="EMBL" id="CAF4669415.1"/>
    </source>
</evidence>
<evidence type="ECO:0000256" key="1">
    <source>
        <dbReference type="SAM" id="MobiDB-lite"/>
    </source>
</evidence>
<comment type="caution">
    <text evidence="2">The sequence shown here is derived from an EMBL/GenBank/DDBJ whole genome shotgun (WGS) entry which is preliminary data.</text>
</comment>
<dbReference type="EMBL" id="CAJOBJ010165783">
    <property type="protein sequence ID" value="CAF4863847.1"/>
    <property type="molecule type" value="Genomic_DNA"/>
</dbReference>
<evidence type="ECO:0000313" key="4">
    <source>
        <dbReference type="Proteomes" id="UP000676336"/>
    </source>
</evidence>
<feature type="compositionally biased region" description="Polar residues" evidence="1">
    <location>
        <begin position="1"/>
        <end position="34"/>
    </location>
</feature>
<dbReference type="AlphaFoldDB" id="A0A8S2ZTQ4"/>
<gene>
    <name evidence="3" type="ORF">GIL414_LOCUS50023</name>
    <name evidence="2" type="ORF">SMN809_LOCUS41824</name>
</gene>
<feature type="non-terminal residue" evidence="2">
    <location>
        <position position="62"/>
    </location>
</feature>
<dbReference type="Proteomes" id="UP000681720">
    <property type="component" value="Unassembled WGS sequence"/>
</dbReference>
<feature type="region of interest" description="Disordered" evidence="1">
    <location>
        <begin position="1"/>
        <end position="62"/>
    </location>
</feature>
<protein>
    <submittedName>
        <fullName evidence="2">Uncharacterized protein</fullName>
    </submittedName>
</protein>
<sequence>MSTIPFSNYNSNNGSVFDSSTDSDVMNEETTISSNEDDENGNKENQEQPRFPDKYIISDLPP</sequence>
<evidence type="ECO:0000313" key="3">
    <source>
        <dbReference type="EMBL" id="CAF4863847.1"/>
    </source>
</evidence>